<keyword evidence="5 11" id="KW-0812">Transmembrane</keyword>
<evidence type="ECO:0000256" key="7">
    <source>
        <dbReference type="ARBA" id="ARBA00022833"/>
    </source>
</evidence>
<keyword evidence="7 11" id="KW-0862">Zinc</keyword>
<evidence type="ECO:0000256" key="6">
    <source>
        <dbReference type="ARBA" id="ARBA00022801"/>
    </source>
</evidence>
<comment type="subcellular location">
    <subcellularLocation>
        <location evidence="2">Membrane</location>
        <topology evidence="2">Multi-pass membrane protein</topology>
    </subcellularLocation>
</comment>
<evidence type="ECO:0000256" key="3">
    <source>
        <dbReference type="ARBA" id="ARBA00007931"/>
    </source>
</evidence>
<evidence type="ECO:0000256" key="5">
    <source>
        <dbReference type="ARBA" id="ARBA00022692"/>
    </source>
</evidence>
<evidence type="ECO:0000313" key="14">
    <source>
        <dbReference type="Proteomes" id="UP000051220"/>
    </source>
</evidence>
<dbReference type="GO" id="GO:0004222">
    <property type="term" value="F:metalloendopeptidase activity"/>
    <property type="evidence" value="ECO:0007669"/>
    <property type="project" value="InterPro"/>
</dbReference>
<evidence type="ECO:0000313" key="13">
    <source>
        <dbReference type="EMBL" id="KRP34228.1"/>
    </source>
</evidence>
<dbReference type="InterPro" id="IPR041489">
    <property type="entry name" value="PDZ_6"/>
</dbReference>
<name>A0A0R2XJS1_9BACT</name>
<feature type="transmembrane region" description="Helical" evidence="11">
    <location>
        <begin position="440"/>
        <end position="460"/>
    </location>
</feature>
<comment type="similarity">
    <text evidence="3 11">Belongs to the peptidase M50B family.</text>
</comment>
<evidence type="ECO:0000259" key="12">
    <source>
        <dbReference type="PROSITE" id="PS50106"/>
    </source>
</evidence>
<dbReference type="PANTHER" id="PTHR42837">
    <property type="entry name" value="REGULATOR OF SIGMA-E PROTEASE RSEP"/>
    <property type="match status" value="1"/>
</dbReference>
<dbReference type="PROSITE" id="PS50106">
    <property type="entry name" value="PDZ"/>
    <property type="match status" value="1"/>
</dbReference>
<accession>A0A0R2XJS1</accession>
<dbReference type="InterPro" id="IPR001478">
    <property type="entry name" value="PDZ"/>
</dbReference>
<dbReference type="Proteomes" id="UP000051220">
    <property type="component" value="Unassembled WGS sequence"/>
</dbReference>
<dbReference type="SMART" id="SM00228">
    <property type="entry name" value="PDZ"/>
    <property type="match status" value="2"/>
</dbReference>
<dbReference type="InterPro" id="IPR036034">
    <property type="entry name" value="PDZ_sf"/>
</dbReference>
<keyword evidence="11" id="KW-0479">Metal-binding</keyword>
<evidence type="ECO:0000256" key="4">
    <source>
        <dbReference type="ARBA" id="ARBA00022670"/>
    </source>
</evidence>
<keyword evidence="6 11" id="KW-0378">Hydrolase</keyword>
<protein>
    <recommendedName>
        <fullName evidence="11">Zinc metalloprotease</fullName>
        <ecNumber evidence="11">3.4.24.-</ecNumber>
    </recommendedName>
</protein>
<feature type="domain" description="PDZ" evidence="12">
    <location>
        <begin position="227"/>
        <end position="319"/>
    </location>
</feature>
<proteinExistence type="inferred from homology"/>
<evidence type="ECO:0000256" key="2">
    <source>
        <dbReference type="ARBA" id="ARBA00004141"/>
    </source>
</evidence>
<comment type="caution">
    <text evidence="13">The sequence shown here is derived from an EMBL/GenBank/DDBJ whole genome shotgun (WGS) entry which is preliminary data.</text>
</comment>
<keyword evidence="10 11" id="KW-0472">Membrane</keyword>
<dbReference type="PANTHER" id="PTHR42837:SF2">
    <property type="entry name" value="MEMBRANE METALLOPROTEASE ARASP2, CHLOROPLASTIC-RELATED"/>
    <property type="match status" value="1"/>
</dbReference>
<dbReference type="Gene3D" id="2.30.42.10">
    <property type="match status" value="2"/>
</dbReference>
<organism evidence="13 14">
    <name type="scientific">Verrucomicrobia subdivision 6 bacterium BACL9 MAG-120924-bin69</name>
    <dbReference type="NCBI Taxonomy" id="1655635"/>
    <lineage>
        <taxon>Bacteria</taxon>
        <taxon>Pseudomonadati</taxon>
        <taxon>Verrucomicrobiota</taxon>
        <taxon>Verrucomicrobiia</taxon>
        <taxon>Verrucomicrobiales</taxon>
        <taxon>Verrucomicrobia subdivision 6</taxon>
    </lineage>
</organism>
<keyword evidence="8 11" id="KW-1133">Transmembrane helix</keyword>
<gene>
    <name evidence="13" type="ORF">ABS33_01540</name>
</gene>
<dbReference type="SUPFAM" id="SSF50156">
    <property type="entry name" value="PDZ domain-like"/>
    <property type="match status" value="2"/>
</dbReference>
<dbReference type="GO" id="GO:0006508">
    <property type="term" value="P:proteolysis"/>
    <property type="evidence" value="ECO:0007669"/>
    <property type="project" value="UniProtKB-KW"/>
</dbReference>
<feature type="transmembrane region" description="Helical" evidence="11">
    <location>
        <begin position="23"/>
        <end position="46"/>
    </location>
</feature>
<evidence type="ECO:0000256" key="1">
    <source>
        <dbReference type="ARBA" id="ARBA00001947"/>
    </source>
</evidence>
<dbReference type="GO" id="GO:0016020">
    <property type="term" value="C:membrane"/>
    <property type="evidence" value="ECO:0007669"/>
    <property type="project" value="UniProtKB-SubCell"/>
</dbReference>
<evidence type="ECO:0000256" key="11">
    <source>
        <dbReference type="RuleBase" id="RU362031"/>
    </source>
</evidence>
<dbReference type="CDD" id="cd06163">
    <property type="entry name" value="S2P-M50_PDZ_RseP-like"/>
    <property type="match status" value="1"/>
</dbReference>
<evidence type="ECO:0000256" key="8">
    <source>
        <dbReference type="ARBA" id="ARBA00022989"/>
    </source>
</evidence>
<dbReference type="EMBL" id="LIDN01000029">
    <property type="protein sequence ID" value="KRP34228.1"/>
    <property type="molecule type" value="Genomic_DNA"/>
</dbReference>
<comment type="cofactor">
    <cofactor evidence="1 11">
        <name>Zn(2+)</name>
        <dbReference type="ChEBI" id="CHEBI:29105"/>
    </cofactor>
</comment>
<dbReference type="Pfam" id="PF02163">
    <property type="entry name" value="Peptidase_M50"/>
    <property type="match status" value="1"/>
</dbReference>
<dbReference type="InterPro" id="IPR008915">
    <property type="entry name" value="Peptidase_M50"/>
</dbReference>
<keyword evidence="9 11" id="KW-0482">Metalloprotease</keyword>
<keyword evidence="4" id="KW-0645">Protease</keyword>
<sequence>MGTGDGESGIGEKKVNFLAGLPWVEMVTVAGTIVLALFLFGLTVAVHEFGHFWAARRAGLVVERFAIGFGPKIYGKVADGVEWQVNLLPLGGFVQLPQMSPAEELEGKSAQDFRDLPPAKPGAKIFTALAGPVASLGLGVVCAVAVWVFGVPTNMAYRTTTIGWVEPGTPAARAGILPGDVILAIDHQRPDRWAGRPGAVVESILLGTDREILLELDRDGKEIVTARLLPERDSEMEGLRRLGFEMYPAQTAWVDQVVSGGPAERGGIGKGDAITSLDGKKIWHPAAVKAAVEEGREVLLLGILRPSGEEVEVKIRPEQATNRKDKMIGVVWKSGDIQVTHPTPQEQVGSAAGLVWRTLRALVTPASSVGLQHLSGPLGIFERLVSLLRTDPRLVLYFSVILNVNLAVLNLLPIPVLDGGHIVFSLIEALRKRQMAAKTIVRIQTCFVVMLAGFFLIVTYHDSMRLKKRMEKPAESAEMPVFQKQGK</sequence>
<evidence type="ECO:0000256" key="9">
    <source>
        <dbReference type="ARBA" id="ARBA00023049"/>
    </source>
</evidence>
<dbReference type="InterPro" id="IPR004387">
    <property type="entry name" value="Pept_M50_Zn"/>
</dbReference>
<dbReference type="Pfam" id="PF17820">
    <property type="entry name" value="PDZ_6"/>
    <property type="match status" value="2"/>
</dbReference>
<feature type="transmembrane region" description="Helical" evidence="11">
    <location>
        <begin position="125"/>
        <end position="149"/>
    </location>
</feature>
<dbReference type="AlphaFoldDB" id="A0A0R2XJS1"/>
<evidence type="ECO:0000256" key="10">
    <source>
        <dbReference type="ARBA" id="ARBA00023136"/>
    </source>
</evidence>
<dbReference type="GO" id="GO:0046872">
    <property type="term" value="F:metal ion binding"/>
    <property type="evidence" value="ECO:0007669"/>
    <property type="project" value="UniProtKB-KW"/>
</dbReference>
<reference evidence="13 14" key="1">
    <citation type="submission" date="2015-10" db="EMBL/GenBank/DDBJ databases">
        <title>Metagenome-Assembled Genomes uncover a global brackish microbiome.</title>
        <authorList>
            <person name="Hugerth L.W."/>
            <person name="Larsson J."/>
            <person name="Alneberg J."/>
            <person name="Lindh M.V."/>
            <person name="Legrand C."/>
            <person name="Pinhassi J."/>
            <person name="Andersson A.F."/>
        </authorList>
    </citation>
    <scope>NUCLEOTIDE SEQUENCE [LARGE SCALE GENOMIC DNA]</scope>
    <source>
        <strain evidence="13">BACL9 MAG-120924-bin69</strain>
    </source>
</reference>
<dbReference type="NCBIfam" id="TIGR00054">
    <property type="entry name" value="RIP metalloprotease RseP"/>
    <property type="match status" value="1"/>
</dbReference>
<dbReference type="EC" id="3.4.24.-" evidence="11"/>
<feature type="transmembrane region" description="Helical" evidence="11">
    <location>
        <begin position="394"/>
        <end position="416"/>
    </location>
</feature>